<dbReference type="GO" id="GO:0004930">
    <property type="term" value="F:G protein-coupled receptor activity"/>
    <property type="evidence" value="ECO:0007669"/>
    <property type="project" value="UniProtKB-KW"/>
</dbReference>
<name>A0A1I7RP20_BURXY</name>
<feature type="transmembrane region" description="Helical" evidence="7">
    <location>
        <begin position="85"/>
        <end position="106"/>
    </location>
</feature>
<dbReference type="PANTHER" id="PTHR47323">
    <property type="entry name" value="FMRFAMIDE PEPTIDE RECEPTOR FAMILY-RELATED"/>
    <property type="match status" value="1"/>
</dbReference>
<dbReference type="Pfam" id="PF00001">
    <property type="entry name" value="7tm_1"/>
    <property type="match status" value="1"/>
</dbReference>
<dbReference type="eggNOG" id="KOG3656">
    <property type="taxonomic scope" value="Eukaryota"/>
</dbReference>
<feature type="region of interest" description="Disordered" evidence="6">
    <location>
        <begin position="372"/>
        <end position="436"/>
    </location>
</feature>
<keyword evidence="4 7" id="KW-0472">Membrane</keyword>
<protein>
    <submittedName>
        <fullName evidence="9">(pine wood nematode) hypothetical protein</fullName>
    </submittedName>
    <submittedName>
        <fullName evidence="12">G_PROTEIN_RECEP_F1_2 domain-containing protein</fullName>
    </submittedName>
</protein>
<dbReference type="GO" id="GO:0016020">
    <property type="term" value="C:membrane"/>
    <property type="evidence" value="ECO:0007669"/>
    <property type="project" value="UniProtKB-SubCell"/>
</dbReference>
<evidence type="ECO:0000256" key="2">
    <source>
        <dbReference type="ARBA" id="ARBA00022692"/>
    </source>
</evidence>
<dbReference type="InterPro" id="IPR017452">
    <property type="entry name" value="GPCR_Rhodpsn_7TM"/>
</dbReference>
<evidence type="ECO:0000313" key="10">
    <source>
        <dbReference type="Proteomes" id="UP000095284"/>
    </source>
</evidence>
<accession>A0A1I7RP20</accession>
<feature type="domain" description="G-protein coupled receptors family 1 profile" evidence="8">
    <location>
        <begin position="24"/>
        <end position="288"/>
    </location>
</feature>
<feature type="transmembrane region" description="Helical" evidence="7">
    <location>
        <begin position="42"/>
        <end position="65"/>
    </location>
</feature>
<dbReference type="SUPFAM" id="SSF81321">
    <property type="entry name" value="Family A G protein-coupled receptor-like"/>
    <property type="match status" value="1"/>
</dbReference>
<dbReference type="OrthoDB" id="10011262at2759"/>
<feature type="transmembrane region" description="Helical" evidence="7">
    <location>
        <begin position="181"/>
        <end position="206"/>
    </location>
</feature>
<keyword evidence="2 5" id="KW-0812">Transmembrane</keyword>
<keyword evidence="3 7" id="KW-1133">Transmembrane helix</keyword>
<dbReference type="PRINTS" id="PR00237">
    <property type="entry name" value="GPCRRHODOPSN"/>
</dbReference>
<keyword evidence="5" id="KW-0675">Receptor</keyword>
<evidence type="ECO:0000256" key="3">
    <source>
        <dbReference type="ARBA" id="ARBA00022989"/>
    </source>
</evidence>
<dbReference type="PANTHER" id="PTHR47323:SF4">
    <property type="entry name" value="FMRFAMIDE PEPTIDE RECEPTOR FRPR-18"/>
    <property type="match status" value="1"/>
</dbReference>
<dbReference type="EMBL" id="CAJFDI010000005">
    <property type="protein sequence ID" value="CAD5232294.1"/>
    <property type="molecule type" value="Genomic_DNA"/>
</dbReference>
<dbReference type="InterPro" id="IPR053352">
    <property type="entry name" value="FMRFamide_rcpt"/>
</dbReference>
<evidence type="ECO:0000313" key="11">
    <source>
        <dbReference type="Proteomes" id="UP000659654"/>
    </source>
</evidence>
<evidence type="ECO:0000256" key="7">
    <source>
        <dbReference type="SAM" id="Phobius"/>
    </source>
</evidence>
<feature type="compositionally biased region" description="Polar residues" evidence="6">
    <location>
        <begin position="336"/>
        <end position="354"/>
    </location>
</feature>
<keyword evidence="5" id="KW-0807">Transducer</keyword>
<evidence type="ECO:0000256" key="1">
    <source>
        <dbReference type="ARBA" id="ARBA00004370"/>
    </source>
</evidence>
<gene>
    <name evidence="9" type="ORF">BXYJ_LOCUS12385</name>
</gene>
<dbReference type="Proteomes" id="UP000095284">
    <property type="component" value="Unplaced"/>
</dbReference>
<dbReference type="PROSITE" id="PS00237">
    <property type="entry name" value="G_PROTEIN_RECEP_F1_1"/>
    <property type="match status" value="1"/>
</dbReference>
<dbReference type="InterPro" id="IPR000276">
    <property type="entry name" value="GPCR_Rhodpsn"/>
</dbReference>
<dbReference type="AlphaFoldDB" id="A0A1I7RP20"/>
<reference evidence="12" key="1">
    <citation type="submission" date="2016-11" db="UniProtKB">
        <authorList>
            <consortium name="WormBaseParasite"/>
        </authorList>
    </citation>
    <scope>IDENTIFICATION</scope>
</reference>
<feature type="transmembrane region" description="Helical" evidence="7">
    <location>
        <begin position="272"/>
        <end position="291"/>
    </location>
</feature>
<evidence type="ECO:0000256" key="4">
    <source>
        <dbReference type="ARBA" id="ARBA00023136"/>
    </source>
</evidence>
<dbReference type="PROSITE" id="PS50262">
    <property type="entry name" value="G_PROTEIN_RECEP_F1_2"/>
    <property type="match status" value="1"/>
</dbReference>
<evidence type="ECO:0000256" key="5">
    <source>
        <dbReference type="RuleBase" id="RU000688"/>
    </source>
</evidence>
<keyword evidence="5" id="KW-0297">G-protein coupled receptor</keyword>
<dbReference type="Proteomes" id="UP000582659">
    <property type="component" value="Unassembled WGS sequence"/>
</dbReference>
<dbReference type="Gene3D" id="1.20.1070.10">
    <property type="entry name" value="Rhodopsin 7-helix transmembrane proteins"/>
    <property type="match status" value="1"/>
</dbReference>
<evidence type="ECO:0000259" key="8">
    <source>
        <dbReference type="PROSITE" id="PS50262"/>
    </source>
</evidence>
<keyword evidence="11" id="KW-1185">Reference proteome</keyword>
<reference evidence="9" key="2">
    <citation type="submission" date="2020-09" db="EMBL/GenBank/DDBJ databases">
        <authorList>
            <person name="Kikuchi T."/>
        </authorList>
    </citation>
    <scope>NUCLEOTIDE SEQUENCE</scope>
    <source>
        <strain evidence="9">Ka4C1</strain>
    </source>
</reference>
<feature type="region of interest" description="Disordered" evidence="6">
    <location>
        <begin position="325"/>
        <end position="358"/>
    </location>
</feature>
<organism evidence="10 12">
    <name type="scientific">Bursaphelenchus xylophilus</name>
    <name type="common">Pinewood nematode worm</name>
    <name type="synonym">Aphelenchoides xylophilus</name>
    <dbReference type="NCBI Taxonomy" id="6326"/>
    <lineage>
        <taxon>Eukaryota</taxon>
        <taxon>Metazoa</taxon>
        <taxon>Ecdysozoa</taxon>
        <taxon>Nematoda</taxon>
        <taxon>Chromadorea</taxon>
        <taxon>Rhabditida</taxon>
        <taxon>Tylenchina</taxon>
        <taxon>Tylenchomorpha</taxon>
        <taxon>Aphelenchoidea</taxon>
        <taxon>Aphelenchoididae</taxon>
        <taxon>Bursaphelenchus</taxon>
    </lineage>
</organism>
<evidence type="ECO:0000313" key="12">
    <source>
        <dbReference type="WBParaSite" id="BXY_0246000.1"/>
    </source>
</evidence>
<proteinExistence type="inferred from homology"/>
<comment type="similarity">
    <text evidence="5">Belongs to the G-protein coupled receptor 1 family.</text>
</comment>
<evidence type="ECO:0000313" key="9">
    <source>
        <dbReference type="EMBL" id="CAD5232294.1"/>
    </source>
</evidence>
<sequence length="436" mass="50217">MEEDNLQQYLASATLMIVVIGCLGNFLSLILFLRHSSSVNTLLAALSVVDLCLLLLAVPVFVMPSLDIWPDQTSLYNFLSCVLKYVYPVNLMFQTCSIYIMVLITIERWTAVCKPLQVRIWCTARTSRMALLCILVFAIAYNVIRFWEYQIVETEKGLDYTRNLRDINRHPHYVIFYYTGLYLLTHFLIPFSVIIIMNGHVCKQIIQLRRARLMLTRQQQREQSTTLMLLVVTLVFAVCNTLPFLLNLAECIKRDLFEAESTAWIAYQLNDLSNLLVVLNSSTTWIVYIIFSAKYRETAMRILWRCNTVYEKDVKYNSLSRTHSMRASSARKGPATSCTTESIRTLQSRTNRSNSECDERIRKHVSSIISDKFKRDSKNNKTSNGYRVSTQASKKESSSSRLSLEVQPSTELLSPPPMTFRAPSPKWSEQPDRPEV</sequence>
<dbReference type="CDD" id="cd14978">
    <property type="entry name" value="7tmA_FMRFamide_R-like"/>
    <property type="match status" value="1"/>
</dbReference>
<comment type="subcellular location">
    <subcellularLocation>
        <location evidence="1">Membrane</location>
    </subcellularLocation>
</comment>
<feature type="transmembrane region" description="Helical" evidence="7">
    <location>
        <begin position="12"/>
        <end position="33"/>
    </location>
</feature>
<feature type="transmembrane region" description="Helical" evidence="7">
    <location>
        <begin position="127"/>
        <end position="147"/>
    </location>
</feature>
<feature type="transmembrane region" description="Helical" evidence="7">
    <location>
        <begin position="227"/>
        <end position="246"/>
    </location>
</feature>
<dbReference type="WBParaSite" id="BXY_0246000.1">
    <property type="protein sequence ID" value="BXY_0246000.1"/>
    <property type="gene ID" value="BXY_0246000"/>
</dbReference>
<evidence type="ECO:0000256" key="6">
    <source>
        <dbReference type="SAM" id="MobiDB-lite"/>
    </source>
</evidence>
<dbReference type="Proteomes" id="UP000659654">
    <property type="component" value="Unassembled WGS sequence"/>
</dbReference>
<dbReference type="EMBL" id="CAJFCV020000005">
    <property type="protein sequence ID" value="CAG9124466.1"/>
    <property type="molecule type" value="Genomic_DNA"/>
</dbReference>
<feature type="compositionally biased region" description="Polar residues" evidence="6">
    <location>
        <begin position="380"/>
        <end position="392"/>
    </location>
</feature>